<feature type="signal peptide" evidence="3">
    <location>
        <begin position="1"/>
        <end position="21"/>
    </location>
</feature>
<reference evidence="5" key="1">
    <citation type="submission" date="2018-03" db="EMBL/GenBank/DDBJ databases">
        <authorList>
            <person name="Blom J."/>
        </authorList>
    </citation>
    <scope>NUCLEOTIDE SEQUENCE [LARGE SCALE GENOMIC DNA]</scope>
    <source>
        <strain evidence="5">KPC-SM-21</strain>
    </source>
</reference>
<evidence type="ECO:0000256" key="1">
    <source>
        <dbReference type="ARBA" id="ARBA00009091"/>
    </source>
</evidence>
<dbReference type="EMBL" id="OOGT01000005">
    <property type="protein sequence ID" value="SPL69006.1"/>
    <property type="molecule type" value="Genomic_DNA"/>
</dbReference>
<dbReference type="GO" id="GO:0005829">
    <property type="term" value="C:cytosol"/>
    <property type="evidence" value="ECO:0007669"/>
    <property type="project" value="TreeGrafter"/>
</dbReference>
<dbReference type="GO" id="GO:0051082">
    <property type="term" value="F:unfolded protein binding"/>
    <property type="evidence" value="ECO:0007669"/>
    <property type="project" value="InterPro"/>
</dbReference>
<evidence type="ECO:0000256" key="2">
    <source>
        <dbReference type="ARBA" id="ARBA00022729"/>
    </source>
</evidence>
<dbReference type="GO" id="GO:0050821">
    <property type="term" value="P:protein stabilization"/>
    <property type="evidence" value="ECO:0007669"/>
    <property type="project" value="TreeGrafter"/>
</dbReference>
<dbReference type="SUPFAM" id="SSF111384">
    <property type="entry name" value="OmpH-like"/>
    <property type="match status" value="1"/>
</dbReference>
<keyword evidence="5" id="KW-1185">Reference proteome</keyword>
<dbReference type="Gene3D" id="3.30.910.20">
    <property type="entry name" value="Skp domain"/>
    <property type="match status" value="1"/>
</dbReference>
<dbReference type="PANTHER" id="PTHR35089:SF1">
    <property type="entry name" value="CHAPERONE PROTEIN SKP"/>
    <property type="match status" value="1"/>
</dbReference>
<dbReference type="PANTHER" id="PTHR35089">
    <property type="entry name" value="CHAPERONE PROTEIN SKP"/>
    <property type="match status" value="1"/>
</dbReference>
<accession>A0A2U3MUA6</accession>
<dbReference type="OrthoDB" id="6717293at2"/>
<keyword evidence="2 3" id="KW-0732">Signal</keyword>
<feature type="chain" id="PRO_5015706119" evidence="3">
    <location>
        <begin position="22"/>
        <end position="161"/>
    </location>
</feature>
<comment type="similarity">
    <text evidence="1">Belongs to the Skp family.</text>
</comment>
<protein>
    <submittedName>
        <fullName evidence="4">Outer membrane protein (OmpH-like)</fullName>
    </submittedName>
</protein>
<proteinExistence type="inferred from homology"/>
<dbReference type="InterPro" id="IPR005632">
    <property type="entry name" value="Chaperone_Skp"/>
</dbReference>
<organism evidence="4 5">
    <name type="scientific">Acinetobacter stercoris</name>
    <dbReference type="NCBI Taxonomy" id="2126983"/>
    <lineage>
        <taxon>Bacteria</taxon>
        <taxon>Pseudomonadati</taxon>
        <taxon>Pseudomonadota</taxon>
        <taxon>Gammaproteobacteria</taxon>
        <taxon>Moraxellales</taxon>
        <taxon>Moraxellaceae</taxon>
        <taxon>Acinetobacter</taxon>
    </lineage>
</organism>
<dbReference type="SMART" id="SM00935">
    <property type="entry name" value="OmpH"/>
    <property type="match status" value="1"/>
</dbReference>
<dbReference type="AlphaFoldDB" id="A0A2U3MUA6"/>
<name>A0A2U3MUA6_9GAMM</name>
<sequence>MKKITAAILGLGIGLSSLSHAAGYAVIDLEKVVENSTYLKQQNASLEQSVKPQATKLEQLAKDIESIRQKGQEKGANVQQLQTQYQAKASEYQSIQQGVQSKMQASLQAMNRSFEAKVKQAAEQLRQENNLDFVLNKNAAIAYDKKNDLTDKMIQKVNALK</sequence>
<evidence type="ECO:0000256" key="3">
    <source>
        <dbReference type="SAM" id="SignalP"/>
    </source>
</evidence>
<evidence type="ECO:0000313" key="5">
    <source>
        <dbReference type="Proteomes" id="UP000245974"/>
    </source>
</evidence>
<dbReference type="Pfam" id="PF03938">
    <property type="entry name" value="OmpH"/>
    <property type="match status" value="1"/>
</dbReference>
<dbReference type="RefSeq" id="WP_121972576.1">
    <property type="nucleotide sequence ID" value="NZ_OOGT01000005.1"/>
</dbReference>
<evidence type="ECO:0000313" key="4">
    <source>
        <dbReference type="EMBL" id="SPL69006.1"/>
    </source>
</evidence>
<dbReference type="InterPro" id="IPR024930">
    <property type="entry name" value="Skp_dom_sf"/>
</dbReference>
<dbReference type="Proteomes" id="UP000245974">
    <property type="component" value="Unassembled WGS sequence"/>
</dbReference>
<dbReference type="InParanoid" id="A0A2U3MUA6"/>
<gene>
    <name evidence="4" type="ORF">KPC_0184</name>
</gene>